<protein>
    <submittedName>
        <fullName evidence="4">Peptidase family M23</fullName>
    </submittedName>
</protein>
<organism evidence="4 5">
    <name type="scientific">Rhodococcus triatomae</name>
    <dbReference type="NCBI Taxonomy" id="300028"/>
    <lineage>
        <taxon>Bacteria</taxon>
        <taxon>Bacillati</taxon>
        <taxon>Actinomycetota</taxon>
        <taxon>Actinomycetes</taxon>
        <taxon>Mycobacteriales</taxon>
        <taxon>Nocardiaceae</taxon>
        <taxon>Rhodococcus</taxon>
    </lineage>
</organism>
<dbReference type="InterPro" id="IPR011055">
    <property type="entry name" value="Dup_hybrid_motif"/>
</dbReference>
<evidence type="ECO:0000313" key="5">
    <source>
        <dbReference type="Proteomes" id="UP000183263"/>
    </source>
</evidence>
<dbReference type="RefSeq" id="WP_371842825.1">
    <property type="nucleotide sequence ID" value="NZ_CP048813.1"/>
</dbReference>
<name>A0A1G8Q2T5_9NOCA</name>
<keyword evidence="5" id="KW-1185">Reference proteome</keyword>
<evidence type="ECO:0000313" key="4">
    <source>
        <dbReference type="EMBL" id="SDI98938.1"/>
    </source>
</evidence>
<keyword evidence="1 2" id="KW-0732">Signal</keyword>
<dbReference type="PANTHER" id="PTHR21666">
    <property type="entry name" value="PEPTIDASE-RELATED"/>
    <property type="match status" value="1"/>
</dbReference>
<reference evidence="4 5" key="1">
    <citation type="submission" date="2016-10" db="EMBL/GenBank/DDBJ databases">
        <authorList>
            <person name="de Groot N.N."/>
        </authorList>
    </citation>
    <scope>NUCLEOTIDE SEQUENCE [LARGE SCALE GENOMIC DNA]</scope>
    <source>
        <strain evidence="4 5">DSM 44892</strain>
    </source>
</reference>
<dbReference type="SUPFAM" id="SSF51261">
    <property type="entry name" value="Duplicated hybrid motif"/>
    <property type="match status" value="1"/>
</dbReference>
<sequence>MTVPTLRSTAPVRSIHRRSAAALLAAALVTTLAALTPSPAAAAPDRFEWPLAPRPQVVRAFDKPERNWLPGHRGVDLAGREGQAVVAAGAGVVVFAGSVAGKPVVSVDHPGGLRTTYEPVHARVAAGTRVGRGTVLGYLESGHPGCPAASGTCLHWGLRRDREYLDPTLLVRAVPIRLLPVRTP</sequence>
<dbReference type="InterPro" id="IPR050570">
    <property type="entry name" value="Cell_wall_metabolism_enzyme"/>
</dbReference>
<dbReference type="Pfam" id="PF01551">
    <property type="entry name" value="Peptidase_M23"/>
    <property type="match status" value="1"/>
</dbReference>
<feature type="signal peptide" evidence="2">
    <location>
        <begin position="1"/>
        <end position="42"/>
    </location>
</feature>
<dbReference type="EMBL" id="FNDN01000014">
    <property type="protein sequence ID" value="SDI98938.1"/>
    <property type="molecule type" value="Genomic_DNA"/>
</dbReference>
<evidence type="ECO:0000256" key="1">
    <source>
        <dbReference type="ARBA" id="ARBA00022729"/>
    </source>
</evidence>
<dbReference type="PROSITE" id="PS51318">
    <property type="entry name" value="TAT"/>
    <property type="match status" value="1"/>
</dbReference>
<proteinExistence type="predicted"/>
<dbReference type="PANTHER" id="PTHR21666:SF289">
    <property type="entry name" value="L-ALA--D-GLU ENDOPEPTIDASE"/>
    <property type="match status" value="1"/>
</dbReference>
<dbReference type="Proteomes" id="UP000183263">
    <property type="component" value="Unassembled WGS sequence"/>
</dbReference>
<dbReference type="AlphaFoldDB" id="A0A1G8Q2T5"/>
<dbReference type="Gene3D" id="2.70.70.10">
    <property type="entry name" value="Glucose Permease (Domain IIA)"/>
    <property type="match status" value="1"/>
</dbReference>
<dbReference type="InterPro" id="IPR016047">
    <property type="entry name" value="M23ase_b-sheet_dom"/>
</dbReference>
<accession>A0A1G8Q2T5</accession>
<evidence type="ECO:0000256" key="2">
    <source>
        <dbReference type="SAM" id="SignalP"/>
    </source>
</evidence>
<feature type="chain" id="PRO_5010172333" evidence="2">
    <location>
        <begin position="43"/>
        <end position="184"/>
    </location>
</feature>
<feature type="domain" description="M23ase beta-sheet core" evidence="3">
    <location>
        <begin position="71"/>
        <end position="167"/>
    </location>
</feature>
<gene>
    <name evidence="4" type="ORF">SAMN05444695_11453</name>
</gene>
<dbReference type="InterPro" id="IPR006311">
    <property type="entry name" value="TAT_signal"/>
</dbReference>
<dbReference type="GO" id="GO:0004222">
    <property type="term" value="F:metalloendopeptidase activity"/>
    <property type="evidence" value="ECO:0007669"/>
    <property type="project" value="TreeGrafter"/>
</dbReference>
<evidence type="ECO:0000259" key="3">
    <source>
        <dbReference type="Pfam" id="PF01551"/>
    </source>
</evidence>